<gene>
    <name evidence="3" type="ORF">SAMN05660349_00730</name>
</gene>
<evidence type="ECO:0000256" key="2">
    <source>
        <dbReference type="ARBA" id="ARBA00022729"/>
    </source>
</evidence>
<sequence>MRTIILFLICLIGGFFQGSSQEVVNNVGGNLMETIRQISPLQGADQLNIQTFRQPDCGNGNLVSITQLGYNNRVLTVQQGSCNMLSLTQIGYNNGLVAWQVGESNWIDGYTQQNYSENSLCDRLVQVGEFLHFDARGLAGSGWSENRVTQIGNNLSFQINAVLPGSGEGIKVTQTGRDMRVVIEQSYFSFPLR</sequence>
<proteinExistence type="inferred from homology"/>
<dbReference type="Pfam" id="PF07012">
    <property type="entry name" value="Curlin_rpt"/>
    <property type="match status" value="1"/>
</dbReference>
<dbReference type="GO" id="GO:0009289">
    <property type="term" value="C:pilus"/>
    <property type="evidence" value="ECO:0007669"/>
    <property type="project" value="InterPro"/>
</dbReference>
<dbReference type="AlphaFoldDB" id="A0A1T5ALC9"/>
<dbReference type="RefSeq" id="WP_079682440.1">
    <property type="nucleotide sequence ID" value="NZ_FUYQ01000004.1"/>
</dbReference>
<keyword evidence="2" id="KW-0732">Signal</keyword>
<dbReference type="EMBL" id="FUYQ01000004">
    <property type="protein sequence ID" value="SKB35650.1"/>
    <property type="molecule type" value="Genomic_DNA"/>
</dbReference>
<dbReference type="Proteomes" id="UP000190852">
    <property type="component" value="Unassembled WGS sequence"/>
</dbReference>
<protein>
    <submittedName>
        <fullName evidence="3">Curlin associated repeat-containing protein</fullName>
    </submittedName>
</protein>
<evidence type="ECO:0000256" key="1">
    <source>
        <dbReference type="ARBA" id="ARBA00009766"/>
    </source>
</evidence>
<dbReference type="GO" id="GO:0007155">
    <property type="term" value="P:cell adhesion"/>
    <property type="evidence" value="ECO:0007669"/>
    <property type="project" value="InterPro"/>
</dbReference>
<name>A0A1T5ALC9_9BACT</name>
<organism evidence="3 4">
    <name type="scientific">Parabacteroides chartae</name>
    <dbReference type="NCBI Taxonomy" id="1037355"/>
    <lineage>
        <taxon>Bacteria</taxon>
        <taxon>Pseudomonadati</taxon>
        <taxon>Bacteroidota</taxon>
        <taxon>Bacteroidia</taxon>
        <taxon>Bacteroidales</taxon>
        <taxon>Tannerellaceae</taxon>
        <taxon>Parabacteroides</taxon>
    </lineage>
</organism>
<evidence type="ECO:0000313" key="4">
    <source>
        <dbReference type="Proteomes" id="UP000190852"/>
    </source>
</evidence>
<keyword evidence="4" id="KW-1185">Reference proteome</keyword>
<evidence type="ECO:0000313" key="3">
    <source>
        <dbReference type="EMBL" id="SKB35650.1"/>
    </source>
</evidence>
<comment type="similarity">
    <text evidence="1">Belongs to the CsgA/CsgB family.</text>
</comment>
<dbReference type="InterPro" id="IPR009742">
    <property type="entry name" value="Curlin_rpt"/>
</dbReference>
<reference evidence="4" key="1">
    <citation type="submission" date="2017-02" db="EMBL/GenBank/DDBJ databases">
        <authorList>
            <person name="Varghese N."/>
            <person name="Submissions S."/>
        </authorList>
    </citation>
    <scope>NUCLEOTIDE SEQUENCE [LARGE SCALE GENOMIC DNA]</scope>
    <source>
        <strain evidence="4">DSM 24967</strain>
    </source>
</reference>
<accession>A0A1T5ALC9</accession>